<dbReference type="Proteomes" id="UP000653305">
    <property type="component" value="Unassembled WGS sequence"/>
</dbReference>
<sequence length="79" mass="9411">MLPTFYYFFLPYLSSRLATFTAEIETECFVVQKYRISFESSFVRTIRHKFLGLDKILLIQSIYRGKLKFDLFSYLTSGN</sequence>
<reference evidence="1" key="1">
    <citation type="submission" date="2020-07" db="EMBL/GenBank/DDBJ databases">
        <title>Ethylene signaling mediates host invasion by parasitic plants.</title>
        <authorList>
            <person name="Yoshida S."/>
        </authorList>
    </citation>
    <scope>NUCLEOTIDE SEQUENCE</scope>
    <source>
        <strain evidence="1">Okayama</strain>
    </source>
</reference>
<evidence type="ECO:0000313" key="1">
    <source>
        <dbReference type="EMBL" id="GFQ05323.1"/>
    </source>
</evidence>
<accession>A0A830D3X2</accession>
<name>A0A830D3X2_9LAMI</name>
<dbReference type="OrthoDB" id="10502332at2759"/>
<keyword evidence="2" id="KW-1185">Reference proteome</keyword>
<dbReference type="EMBL" id="BMAC01001045">
    <property type="protein sequence ID" value="GFQ05323.1"/>
    <property type="molecule type" value="Genomic_DNA"/>
</dbReference>
<proteinExistence type="predicted"/>
<evidence type="ECO:0000313" key="2">
    <source>
        <dbReference type="Proteomes" id="UP000653305"/>
    </source>
</evidence>
<protein>
    <submittedName>
        <fullName evidence="1">Photosystem i p700 chlorophyll a apoprotein a2</fullName>
    </submittedName>
</protein>
<organism evidence="1 2">
    <name type="scientific">Phtheirospermum japonicum</name>
    <dbReference type="NCBI Taxonomy" id="374723"/>
    <lineage>
        <taxon>Eukaryota</taxon>
        <taxon>Viridiplantae</taxon>
        <taxon>Streptophyta</taxon>
        <taxon>Embryophyta</taxon>
        <taxon>Tracheophyta</taxon>
        <taxon>Spermatophyta</taxon>
        <taxon>Magnoliopsida</taxon>
        <taxon>eudicotyledons</taxon>
        <taxon>Gunneridae</taxon>
        <taxon>Pentapetalae</taxon>
        <taxon>asterids</taxon>
        <taxon>lamiids</taxon>
        <taxon>Lamiales</taxon>
        <taxon>Orobanchaceae</taxon>
        <taxon>Orobanchaceae incertae sedis</taxon>
        <taxon>Phtheirospermum</taxon>
    </lineage>
</organism>
<dbReference type="AlphaFoldDB" id="A0A830D3X2"/>
<gene>
    <name evidence="1" type="ORF">PHJA_002676400</name>
</gene>
<comment type="caution">
    <text evidence="1">The sequence shown here is derived from an EMBL/GenBank/DDBJ whole genome shotgun (WGS) entry which is preliminary data.</text>
</comment>